<gene>
    <name evidence="1" type="ORF">MM415B04240_0008</name>
</gene>
<dbReference type="EMBL" id="MT143147">
    <property type="protein sequence ID" value="QJA93418.1"/>
    <property type="molecule type" value="Genomic_DNA"/>
</dbReference>
<accession>A0A6M3LKE2</accession>
<proteinExistence type="predicted"/>
<organism evidence="1">
    <name type="scientific">viral metagenome</name>
    <dbReference type="NCBI Taxonomy" id="1070528"/>
    <lineage>
        <taxon>unclassified sequences</taxon>
        <taxon>metagenomes</taxon>
        <taxon>organismal metagenomes</taxon>
    </lineage>
</organism>
<reference evidence="1" key="1">
    <citation type="submission" date="2020-03" db="EMBL/GenBank/DDBJ databases">
        <title>The deep terrestrial virosphere.</title>
        <authorList>
            <person name="Holmfeldt K."/>
            <person name="Nilsson E."/>
            <person name="Simone D."/>
            <person name="Lopez-Fernandez M."/>
            <person name="Wu X."/>
            <person name="de Brujin I."/>
            <person name="Lundin D."/>
            <person name="Andersson A."/>
            <person name="Bertilsson S."/>
            <person name="Dopson M."/>
        </authorList>
    </citation>
    <scope>NUCLEOTIDE SEQUENCE</scope>
    <source>
        <strain evidence="1">MM415B04240</strain>
    </source>
</reference>
<protein>
    <submittedName>
        <fullName evidence="1">Uncharacterized protein</fullName>
    </submittedName>
</protein>
<name>A0A6M3LKE2_9ZZZZ</name>
<sequence>MTELEQIRKTLGLVEEAINDWKKGKLNGYSTLVVLSLLLNKQDPDEECIRWATEVFRKCIT</sequence>
<dbReference type="AlphaFoldDB" id="A0A6M3LKE2"/>
<evidence type="ECO:0000313" key="1">
    <source>
        <dbReference type="EMBL" id="QJA93418.1"/>
    </source>
</evidence>